<dbReference type="AlphaFoldDB" id="A0A9X4KH71"/>
<sequence length="391" mass="41742">MPATLSTIADALKVDYIPKIREQVNNGSNYFIQQLMKKAETIGGGGKNFNITHHFGRNSGVGSGTETGTLPTAGNQSYKSSTGNVGYIHGRLQVSNAAIQATKKDAATYLKEMEAEVKGLVTDMQNYVRRASLGDGTGKLATFAVNTTVNTLNLDNSKAFFVGMVIDIVNSGGTVTVPGRTVTSVDLIADTITISGAAVTTAATDYAVVSGTLNLDPMGLSGIISATSTLQGLAPGTYSWWKSNVIAINGAISEAAIRRMIDYIDIASGKKVEWISAGHGVRAAYEALLQSNKRYVNSIKLEGGYDALEFDGLPMVVDRYMPDSTIYGGNWDDLGLYQTSELDFMEEDGSMFSRVANTPAYEATAFWYYTMVCHARNAFGALTGVTMATGY</sequence>
<organism evidence="2 3">
    <name type="scientific">Cohnella ginsengisoli</name>
    <dbReference type="NCBI Taxonomy" id="425004"/>
    <lineage>
        <taxon>Bacteria</taxon>
        <taxon>Bacillati</taxon>
        <taxon>Bacillota</taxon>
        <taxon>Bacilli</taxon>
        <taxon>Bacillales</taxon>
        <taxon>Paenibacillaceae</taxon>
        <taxon>Cohnella</taxon>
    </lineage>
</organism>
<dbReference type="EMBL" id="JAPDHZ010000003">
    <property type="protein sequence ID" value="MDG0791920.1"/>
    <property type="molecule type" value="Genomic_DNA"/>
</dbReference>
<dbReference type="NCBIfam" id="NF033394">
    <property type="entry name" value="capsid_maj_Podo"/>
    <property type="match status" value="1"/>
</dbReference>
<proteinExistence type="predicted"/>
<feature type="compositionally biased region" description="Polar residues" evidence="1">
    <location>
        <begin position="66"/>
        <end position="76"/>
    </location>
</feature>
<gene>
    <name evidence="2" type="ORF">OMP38_14465</name>
</gene>
<dbReference type="Proteomes" id="UP001153387">
    <property type="component" value="Unassembled WGS sequence"/>
</dbReference>
<evidence type="ECO:0000256" key="1">
    <source>
        <dbReference type="SAM" id="MobiDB-lite"/>
    </source>
</evidence>
<name>A0A9X4KH71_9BACL</name>
<comment type="caution">
    <text evidence="2">The sequence shown here is derived from an EMBL/GenBank/DDBJ whole genome shotgun (WGS) entry which is preliminary data.</text>
</comment>
<dbReference type="RefSeq" id="WP_277565759.1">
    <property type="nucleotide sequence ID" value="NZ_JAPDHZ010000003.1"/>
</dbReference>
<protein>
    <submittedName>
        <fullName evidence="2">Phage major capsid protein</fullName>
    </submittedName>
</protein>
<evidence type="ECO:0000313" key="3">
    <source>
        <dbReference type="Proteomes" id="UP001153387"/>
    </source>
</evidence>
<evidence type="ECO:0000313" key="2">
    <source>
        <dbReference type="EMBL" id="MDG0791920.1"/>
    </source>
</evidence>
<dbReference type="InterPro" id="IPR049718">
    <property type="entry name" value="AKO59007-like"/>
</dbReference>
<feature type="region of interest" description="Disordered" evidence="1">
    <location>
        <begin position="57"/>
        <end position="76"/>
    </location>
</feature>
<accession>A0A9X4KH71</accession>
<reference evidence="2 3" key="1">
    <citation type="submission" date="2022-10" db="EMBL/GenBank/DDBJ databases">
        <title>Comparative genomic analysis of Cohnella hashimotonis sp. nov., isolated from the International Space Station.</title>
        <authorList>
            <person name="Simpson A."/>
            <person name="Venkateswaran K."/>
        </authorList>
    </citation>
    <scope>NUCLEOTIDE SEQUENCE [LARGE SCALE GENOMIC DNA]</scope>
    <source>
        <strain evidence="2 3">DSM 18997</strain>
    </source>
</reference>
<keyword evidence="3" id="KW-1185">Reference proteome</keyword>